<comment type="caution">
    <text evidence="2">The sequence shown here is derived from an EMBL/GenBank/DDBJ whole genome shotgun (WGS) entry which is preliminary data.</text>
</comment>
<feature type="region of interest" description="Disordered" evidence="1">
    <location>
        <begin position="36"/>
        <end position="55"/>
    </location>
</feature>
<dbReference type="EMBL" id="CSBK01005206">
    <property type="protein sequence ID" value="CPC46972.1"/>
    <property type="molecule type" value="Genomic_DNA"/>
</dbReference>
<evidence type="ECO:0000313" key="3">
    <source>
        <dbReference type="Proteomes" id="UP000039021"/>
    </source>
</evidence>
<evidence type="ECO:0000313" key="2">
    <source>
        <dbReference type="EMBL" id="CPC46972.1"/>
    </source>
</evidence>
<evidence type="ECO:0000256" key="1">
    <source>
        <dbReference type="SAM" id="MobiDB-lite"/>
    </source>
</evidence>
<accession>A0A916LHP4</accession>
<proteinExistence type="predicted"/>
<feature type="compositionally biased region" description="Polar residues" evidence="1">
    <location>
        <begin position="46"/>
        <end position="55"/>
    </location>
</feature>
<reference evidence="3" key="1">
    <citation type="submission" date="2015-03" db="EMBL/GenBank/DDBJ databases">
        <authorList>
            <consortium name="Pathogen Informatics"/>
        </authorList>
    </citation>
    <scope>NUCLEOTIDE SEQUENCE [LARGE SCALE GENOMIC DNA]</scope>
    <source>
        <strain evidence="3">N09902308</strain>
    </source>
</reference>
<sequence>MGLAGALVAVEKLSRRRASTPAADCSIEPRRWGVGAAGAGARADGSLQSTASGQP</sequence>
<gene>
    <name evidence="2" type="ORF">ERS007739_05706</name>
</gene>
<dbReference type="AlphaFoldDB" id="A0A916LHP4"/>
<protein>
    <submittedName>
        <fullName evidence="2">Uncharacterized protein</fullName>
    </submittedName>
</protein>
<name>A0A916LHP4_MYCTX</name>
<dbReference type="Proteomes" id="UP000039021">
    <property type="component" value="Unassembled WGS sequence"/>
</dbReference>
<organism evidence="2 3">
    <name type="scientific">Mycobacterium tuberculosis</name>
    <dbReference type="NCBI Taxonomy" id="1773"/>
    <lineage>
        <taxon>Bacteria</taxon>
        <taxon>Bacillati</taxon>
        <taxon>Actinomycetota</taxon>
        <taxon>Actinomycetes</taxon>
        <taxon>Mycobacteriales</taxon>
        <taxon>Mycobacteriaceae</taxon>
        <taxon>Mycobacterium</taxon>
        <taxon>Mycobacterium tuberculosis complex</taxon>
    </lineage>
</organism>